<evidence type="ECO:0000313" key="2">
    <source>
        <dbReference type="Proteomes" id="UP000078284"/>
    </source>
</evidence>
<dbReference type="Proteomes" id="UP000078284">
    <property type="component" value="Chromosome 5"/>
</dbReference>
<dbReference type="AlphaFoldDB" id="A0A178UET7"/>
<accession>A0A178UET7</accession>
<gene>
    <name evidence="1" type="ordered locus">AXX17_At5g28050</name>
</gene>
<protein>
    <submittedName>
        <fullName evidence="1">Uncharacterized protein</fullName>
    </submittedName>
</protein>
<organism evidence="1 2">
    <name type="scientific">Arabidopsis thaliana</name>
    <name type="common">Mouse-ear cress</name>
    <dbReference type="NCBI Taxonomy" id="3702"/>
    <lineage>
        <taxon>Eukaryota</taxon>
        <taxon>Viridiplantae</taxon>
        <taxon>Streptophyta</taxon>
        <taxon>Embryophyta</taxon>
        <taxon>Tracheophyta</taxon>
        <taxon>Spermatophyta</taxon>
        <taxon>Magnoliopsida</taxon>
        <taxon>eudicotyledons</taxon>
        <taxon>Gunneridae</taxon>
        <taxon>Pentapetalae</taxon>
        <taxon>rosids</taxon>
        <taxon>malvids</taxon>
        <taxon>Brassicales</taxon>
        <taxon>Brassicaceae</taxon>
        <taxon>Camelineae</taxon>
        <taxon>Arabidopsis</taxon>
    </lineage>
</organism>
<name>A0A178UET7_ARATH</name>
<sequence>MCDGTRCGLCLLVVWPSFFEEMQRSFSSRLQSSVCCDFVWAQSLPLHYRSD</sequence>
<dbReference type="EMBL" id="LUHQ01000005">
    <property type="protein sequence ID" value="OAO92293.1"/>
    <property type="molecule type" value="Genomic_DNA"/>
</dbReference>
<proteinExistence type="predicted"/>
<comment type="caution">
    <text evidence="1">The sequence shown here is derived from an EMBL/GenBank/DDBJ whole genome shotgun (WGS) entry which is preliminary data.</text>
</comment>
<evidence type="ECO:0000313" key="1">
    <source>
        <dbReference type="EMBL" id="OAO92293.1"/>
    </source>
</evidence>
<reference evidence="2" key="1">
    <citation type="journal article" date="2016" name="Proc. Natl. Acad. Sci. U.S.A.">
        <title>Chromosome-level assembly of Arabidopsis thaliana Ler reveals the extent of translocation and inversion polymorphisms.</title>
        <authorList>
            <person name="Zapata L."/>
            <person name="Ding J."/>
            <person name="Willing E.M."/>
            <person name="Hartwig B."/>
            <person name="Bezdan D."/>
            <person name="Jiao W.B."/>
            <person name="Patel V."/>
            <person name="Velikkakam James G."/>
            <person name="Koornneef M."/>
            <person name="Ossowski S."/>
            <person name="Schneeberger K."/>
        </authorList>
    </citation>
    <scope>NUCLEOTIDE SEQUENCE [LARGE SCALE GENOMIC DNA]</scope>
    <source>
        <strain evidence="2">cv. Landsberg erecta</strain>
    </source>
</reference>